<reference evidence="2" key="1">
    <citation type="submission" date="2017-09" db="EMBL/GenBank/DDBJ databases">
        <title>FDA dAtabase for Regulatory Grade micrObial Sequences (FDA-ARGOS): Supporting development and validation of Infectious Disease Dx tests.</title>
        <authorList>
            <person name="Goldberg B."/>
            <person name="Campos J."/>
            <person name="Tallon L."/>
            <person name="Sadzewicz L."/>
            <person name="Ott S."/>
            <person name="Zhao X."/>
            <person name="Nagaraj S."/>
            <person name="Vavikolanu K."/>
            <person name="Aluvathingal J."/>
            <person name="Nadendla S."/>
            <person name="Geyer C."/>
            <person name="Sichtig H."/>
        </authorList>
    </citation>
    <scope>NUCLEOTIDE SEQUENCE [LARGE SCALE GENOMIC DNA]</scope>
    <source>
        <strain evidence="2">FDAARGOS_370</strain>
    </source>
</reference>
<dbReference type="EMBL" id="PDDV01000013">
    <property type="protein sequence ID" value="PEH72764.1"/>
    <property type="molecule type" value="Genomic_DNA"/>
</dbReference>
<name>A0A2A7U377_EDWTA</name>
<protein>
    <submittedName>
        <fullName evidence="1">Uncharacterized protein</fullName>
    </submittedName>
</protein>
<dbReference type="AlphaFoldDB" id="A0A2A7U377"/>
<dbReference type="RefSeq" id="WP_097364669.1">
    <property type="nucleotide sequence ID" value="NZ_CP023706.1"/>
</dbReference>
<proteinExistence type="predicted"/>
<accession>A0A2A7U377</accession>
<organism evidence="1 2">
    <name type="scientific">Edwardsiella tarda</name>
    <dbReference type="NCBI Taxonomy" id="636"/>
    <lineage>
        <taxon>Bacteria</taxon>
        <taxon>Pseudomonadati</taxon>
        <taxon>Pseudomonadota</taxon>
        <taxon>Gammaproteobacteria</taxon>
        <taxon>Enterobacterales</taxon>
        <taxon>Hafniaceae</taxon>
        <taxon>Edwardsiella</taxon>
    </lineage>
</organism>
<dbReference type="OrthoDB" id="5596796at2"/>
<dbReference type="NCBIfam" id="NF007971">
    <property type="entry name" value="PRK10695.1"/>
    <property type="match status" value="1"/>
</dbReference>
<dbReference type="STRING" id="636.AAW15_08365"/>
<gene>
    <name evidence="1" type="ORF">CRM76_12900</name>
</gene>
<dbReference type="InterPro" id="IPR021730">
    <property type="entry name" value="YdbH"/>
</dbReference>
<dbReference type="Pfam" id="PF11739">
    <property type="entry name" value="YdbH-like"/>
    <property type="match status" value="1"/>
</dbReference>
<evidence type="ECO:0000313" key="2">
    <source>
        <dbReference type="Proteomes" id="UP000219788"/>
    </source>
</evidence>
<evidence type="ECO:0000313" key="1">
    <source>
        <dbReference type="EMBL" id="PEH72764.1"/>
    </source>
</evidence>
<comment type="caution">
    <text evidence="1">The sequence shown here is derived from an EMBL/GenBank/DDBJ whole genome shotgun (WGS) entry which is preliminary data.</text>
</comment>
<dbReference type="Proteomes" id="UP000219788">
    <property type="component" value="Unassembled WGS sequence"/>
</dbReference>
<sequence>MRRVWRIGALTAALVLGGGVAAWWALPYWLPPLLRPWLPAGAALRLPERPYWSQGALRLPQLEYRQAGCPLLTLRQAALRYRQAHWQLQAATLALDSRCFSAGTGGGSLPTLSALQQALPPLNLTIDRLTLLPWQHYGGTLQLHNQNGRQRLGLNGEQLQLDVALERQALSVRRLLLKLPQLDQDLQLQGQITLGLDLASTPPGGALQAQFRLAGTPDPLQLRLRWQAQGGRAWLTRDGSTRPLLDLPWQQQQDRLRIRDGAWFWPYGPQPLHGAINLTLEEWRQGWRHATLQARLNMLSQGEQGKANLVMQLGPGRLDLQPGAFPLRLDGRVNQQALSFAAALSAEVTGTPDDPTLRFLPGALLRFWGRTDAQTTIREARWPLAGVQLNRAGISGRLQAILRVTHRYWGEGQLHLDGQAVAFRPDSGSWRWRYWGKGRMPPLRARWDVSGQGGWLNDELRVDHLSAGFDRLAYGLARVTQPRLTLSQPLIWQRSAQHAAFSAGFDLAARRVDFKNGGYLPTPQLRVVAVGSAPQSMQLRGDLRAGAIGPIRLAGRWDGSRLRGQAWWESQPMRVFQPLLAPALGMQLHAGRFHAQAAFSAARGQGFIAGGHLQAQRVGLWLKEGRVEGLDLILPYRLHDSRWQLGPHGPVSLRIDRLVNQFDLQQIQADLQGYYPYSEAYPLTVSGVSAGLFGGEVALSSLRLPQHQAAVLRLHAIELSELITALKVKQFALSGRVDGALPLYLHNPQWIIHNGWFANTRPITLRLDKDMVDAVEGNNLAGGAALDWLRYLEVGRSHARIDLSNLGELTLDATLYGINRMKDDRRVIALNYRQQENVFQLWRSLRFGDNLQAWLESRLAHITRSQHE</sequence>